<protein>
    <recommendedName>
        <fullName evidence="2">Protein kinase domain-containing protein</fullName>
    </recommendedName>
</protein>
<feature type="compositionally biased region" description="Pro residues" evidence="1">
    <location>
        <begin position="285"/>
        <end position="328"/>
    </location>
</feature>
<dbReference type="Gene3D" id="1.10.510.10">
    <property type="entry name" value="Transferase(Phosphotransferase) domain 1"/>
    <property type="match status" value="1"/>
</dbReference>
<name>A0ABT5ZLL8_9ACTN</name>
<dbReference type="RefSeq" id="WP_276094093.1">
    <property type="nucleotide sequence ID" value="NZ_JARJBC010000008.1"/>
</dbReference>
<reference evidence="3 4" key="1">
    <citation type="submission" date="2023-03" db="EMBL/GenBank/DDBJ databases">
        <title>Draft genome sequence of Streptomyces sp. RB6PN23 isolated from peat swamp forest in Thailand.</title>
        <authorList>
            <person name="Klaysubun C."/>
            <person name="Duangmal K."/>
        </authorList>
    </citation>
    <scope>NUCLEOTIDE SEQUENCE [LARGE SCALE GENOMIC DNA]</scope>
    <source>
        <strain evidence="3 4">RB6PN23</strain>
    </source>
</reference>
<dbReference type="InterPro" id="IPR011009">
    <property type="entry name" value="Kinase-like_dom_sf"/>
</dbReference>
<dbReference type="Proteomes" id="UP001216579">
    <property type="component" value="Unassembled WGS sequence"/>
</dbReference>
<proteinExistence type="predicted"/>
<keyword evidence="4" id="KW-1185">Reference proteome</keyword>
<evidence type="ECO:0000256" key="1">
    <source>
        <dbReference type="SAM" id="MobiDB-lite"/>
    </source>
</evidence>
<evidence type="ECO:0000259" key="2">
    <source>
        <dbReference type="PROSITE" id="PS50011"/>
    </source>
</evidence>
<dbReference type="InterPro" id="IPR000719">
    <property type="entry name" value="Prot_kinase_dom"/>
</dbReference>
<comment type="caution">
    <text evidence="3">The sequence shown here is derived from an EMBL/GenBank/DDBJ whole genome shotgun (WGS) entry which is preliminary data.</text>
</comment>
<organism evidence="3 4">
    <name type="scientific">Streptomyces silvisoli</name>
    <dbReference type="NCBI Taxonomy" id="3034235"/>
    <lineage>
        <taxon>Bacteria</taxon>
        <taxon>Bacillati</taxon>
        <taxon>Actinomycetota</taxon>
        <taxon>Actinomycetes</taxon>
        <taxon>Kitasatosporales</taxon>
        <taxon>Streptomycetaceae</taxon>
        <taxon>Streptomyces</taxon>
    </lineage>
</organism>
<sequence length="518" mass="56517">MPEYIDHDRLVLGDAPIGKGGQGRVWEVKDRLINGRWPVVFKEYVSPRDVDTDVLEEMVAFVPKLPTDIGEWWCERSSWPAAVVARAGRPVGFLMRRIPDEYYIRLAFDQGNRVPAGFEFLLNPANYLQRVGISLSDLQRAELLRDLAHVLDRLHRRRVVVGDLSPANVMFSLAGKPSCYFLDCDAMRLRGRDVLPQVETPHWGAPDSEPKATVASDRYKFALMAVRLFAGDQHTEDITALTGFSTELGHFAKQALHHGPEQRPTMKAWVSALDKAAEDAATTPRPKPTSPKPNPTPPPPNPGPYVPPHPHPHPQPQMPPIRPTPPGKPSSGRRVAAVLTIIAMLFFFAYLAHKGGEHGYGTDPGSTASPTSGPTAAQAIDSLLAEAKATRGTVDSAAQDAMNCGAPAEDATAFGNALTERRDLLRRLSDLNVDALDGGSAVVSDLTNAWQASANADDYFQRWASSLTGTCTSDSTSSDYENALAQGQLATAAKKRFVADWTPIAQQYGLPAYSWDEL</sequence>
<dbReference type="SUPFAM" id="SSF56112">
    <property type="entry name" value="Protein kinase-like (PK-like)"/>
    <property type="match status" value="1"/>
</dbReference>
<dbReference type="EMBL" id="JARJBC010000008">
    <property type="protein sequence ID" value="MDF3290720.1"/>
    <property type="molecule type" value="Genomic_DNA"/>
</dbReference>
<dbReference type="SMART" id="SM00220">
    <property type="entry name" value="S_TKc"/>
    <property type="match status" value="1"/>
</dbReference>
<gene>
    <name evidence="3" type="ORF">P3G67_15995</name>
</gene>
<feature type="domain" description="Protein kinase" evidence="2">
    <location>
        <begin position="11"/>
        <end position="277"/>
    </location>
</feature>
<accession>A0ABT5ZLL8</accession>
<evidence type="ECO:0000313" key="4">
    <source>
        <dbReference type="Proteomes" id="UP001216579"/>
    </source>
</evidence>
<feature type="region of interest" description="Disordered" evidence="1">
    <location>
        <begin position="274"/>
        <end position="332"/>
    </location>
</feature>
<dbReference type="PROSITE" id="PS50011">
    <property type="entry name" value="PROTEIN_KINASE_DOM"/>
    <property type="match status" value="1"/>
</dbReference>
<evidence type="ECO:0000313" key="3">
    <source>
        <dbReference type="EMBL" id="MDF3290720.1"/>
    </source>
</evidence>